<dbReference type="Proteomes" id="UP000596661">
    <property type="component" value="Chromosome 4"/>
</dbReference>
<dbReference type="Gramene" id="evm.model.04.237">
    <property type="protein sequence ID" value="cds.evm.model.04.237"/>
    <property type="gene ID" value="evm.TU.04.237"/>
</dbReference>
<evidence type="ECO:0000313" key="2">
    <source>
        <dbReference type="Proteomes" id="UP000596661"/>
    </source>
</evidence>
<sequence length="146" mass="16545">MWAAVGQQEEKADSFGILFESLSKNDFSTQFNLCQEAVEHGIIFDKRKALQEMYRVLKAGSRISVLDFNKSTLPVTTFIQEWMIDNVVVPVATSNGLEEEYRYLKSSIREFLTGKELERLALEVGFSEGRHYEIGGGLMGDLVAKR</sequence>
<dbReference type="EMBL" id="UZAU01000358">
    <property type="status" value="NOT_ANNOTATED_CDS"/>
    <property type="molecule type" value="Genomic_DNA"/>
</dbReference>
<dbReference type="AlphaFoldDB" id="A0A803PGI3"/>
<keyword evidence="2" id="KW-1185">Reference proteome</keyword>
<accession>A0A803PGI3</accession>
<organism evidence="1 2">
    <name type="scientific">Cannabis sativa</name>
    <name type="common">Hemp</name>
    <name type="synonym">Marijuana</name>
    <dbReference type="NCBI Taxonomy" id="3483"/>
    <lineage>
        <taxon>Eukaryota</taxon>
        <taxon>Viridiplantae</taxon>
        <taxon>Streptophyta</taxon>
        <taxon>Embryophyta</taxon>
        <taxon>Tracheophyta</taxon>
        <taxon>Spermatophyta</taxon>
        <taxon>Magnoliopsida</taxon>
        <taxon>eudicotyledons</taxon>
        <taxon>Gunneridae</taxon>
        <taxon>Pentapetalae</taxon>
        <taxon>rosids</taxon>
        <taxon>fabids</taxon>
        <taxon>Rosales</taxon>
        <taxon>Cannabaceae</taxon>
        <taxon>Cannabis</taxon>
    </lineage>
</organism>
<protein>
    <submittedName>
        <fullName evidence="1">Uncharacterized protein</fullName>
    </submittedName>
</protein>
<evidence type="ECO:0000313" key="1">
    <source>
        <dbReference type="EnsemblPlants" id="cds.evm.model.04.237"/>
    </source>
</evidence>
<name>A0A803PGI3_CANSA</name>
<dbReference type="OMA" id="CQEAVEH"/>
<dbReference type="InterPro" id="IPR029063">
    <property type="entry name" value="SAM-dependent_MTases_sf"/>
</dbReference>
<dbReference type="EnsemblPlants" id="evm.model.04.237">
    <property type="protein sequence ID" value="cds.evm.model.04.237"/>
    <property type="gene ID" value="evm.TU.04.237"/>
</dbReference>
<reference evidence="1" key="2">
    <citation type="submission" date="2021-03" db="UniProtKB">
        <authorList>
            <consortium name="EnsemblPlants"/>
        </authorList>
    </citation>
    <scope>IDENTIFICATION</scope>
</reference>
<dbReference type="Gene3D" id="3.40.50.150">
    <property type="entry name" value="Vaccinia Virus protein VP39"/>
    <property type="match status" value="1"/>
</dbReference>
<reference evidence="1" key="1">
    <citation type="submission" date="2018-11" db="EMBL/GenBank/DDBJ databases">
        <authorList>
            <person name="Grassa J C."/>
        </authorList>
    </citation>
    <scope>NUCLEOTIDE SEQUENCE [LARGE SCALE GENOMIC DNA]</scope>
</reference>
<proteinExistence type="predicted"/>
<dbReference type="Pfam" id="PF01209">
    <property type="entry name" value="Ubie_methyltran"/>
    <property type="match status" value="1"/>
</dbReference>
<dbReference type="SUPFAM" id="SSF53335">
    <property type="entry name" value="S-adenosyl-L-methionine-dependent methyltransferases"/>
    <property type="match status" value="1"/>
</dbReference>